<organism evidence="2 3">
    <name type="scientific">Bifidobacterium pseudolongum</name>
    <dbReference type="NCBI Taxonomy" id="1694"/>
    <lineage>
        <taxon>Bacteria</taxon>
        <taxon>Bacillati</taxon>
        <taxon>Actinomycetota</taxon>
        <taxon>Actinomycetes</taxon>
        <taxon>Bifidobacteriales</taxon>
        <taxon>Bifidobacteriaceae</taxon>
        <taxon>Bifidobacterium</taxon>
    </lineage>
</organism>
<evidence type="ECO:0000313" key="2">
    <source>
        <dbReference type="EMBL" id="THG27915.1"/>
    </source>
</evidence>
<dbReference type="RefSeq" id="WP_136510771.1">
    <property type="nucleotide sequence ID" value="NZ_CP022544.1"/>
</dbReference>
<comment type="caution">
    <text evidence="2">The sequence shown here is derived from an EMBL/GenBank/DDBJ whole genome shotgun (WGS) entry which is preliminary data.</text>
</comment>
<sequence length="158" mass="18048">MDTSERRAIFKRVTSDYVTYGPMRLALYQLAPSLIVSSSTTLAGTRMGVYDSRLETITIRRALGLDVKRCVLVHELAHWVYDDDSRPPYGAKRERHARKEAADALIDATRYAQAERMYEGDLWQIADELGVYPGVVDDYRKLVIPSTRLQQSTAYGEW</sequence>
<evidence type="ECO:0000313" key="3">
    <source>
        <dbReference type="Proteomes" id="UP000306798"/>
    </source>
</evidence>
<proteinExistence type="predicted"/>
<evidence type="ECO:0000259" key="1">
    <source>
        <dbReference type="Pfam" id="PF06114"/>
    </source>
</evidence>
<accession>A0A4S4FFW8</accession>
<dbReference type="InterPro" id="IPR010359">
    <property type="entry name" value="IrrE_HExxH"/>
</dbReference>
<dbReference type="EMBL" id="SSTF01000001">
    <property type="protein sequence ID" value="THG27915.1"/>
    <property type="molecule type" value="Genomic_DNA"/>
</dbReference>
<gene>
    <name evidence="2" type="ORF">E5991_00215</name>
</gene>
<protein>
    <submittedName>
        <fullName evidence="2">ImmA/IrrE family metallo-endopeptidase</fullName>
    </submittedName>
</protein>
<dbReference type="Proteomes" id="UP000306798">
    <property type="component" value="Unassembled WGS sequence"/>
</dbReference>
<dbReference type="AlphaFoldDB" id="A0A4S4FFW8"/>
<dbReference type="Pfam" id="PF06114">
    <property type="entry name" value="Peptidase_M78"/>
    <property type="match status" value="1"/>
</dbReference>
<reference evidence="2 3" key="1">
    <citation type="submission" date="2019-04" db="EMBL/GenBank/DDBJ databases">
        <title>Microbes associate with the intestines of laboratory mice.</title>
        <authorList>
            <person name="Navarre W."/>
            <person name="Wong E."/>
            <person name="Huang K.C."/>
            <person name="Tropini C."/>
            <person name="Ng K."/>
            <person name="Yu B."/>
        </authorList>
    </citation>
    <scope>NUCLEOTIDE SEQUENCE [LARGE SCALE GENOMIC DNA]</scope>
    <source>
        <strain evidence="2 3">NM87_A27A</strain>
    </source>
</reference>
<name>A0A4S4FFW8_9BIFI</name>
<feature type="domain" description="IrrE N-terminal-like" evidence="1">
    <location>
        <begin position="40"/>
        <end position="136"/>
    </location>
</feature>